<comment type="catalytic activity">
    <reaction evidence="13">
        <text>2 a Fe(II)-siderophore + NADP(+) + H(+) = 2 a Fe(III)-siderophore + NADPH</text>
        <dbReference type="Rhea" id="RHEA:28795"/>
        <dbReference type="Rhea" id="RHEA-COMP:11342"/>
        <dbReference type="Rhea" id="RHEA-COMP:11344"/>
        <dbReference type="ChEBI" id="CHEBI:15378"/>
        <dbReference type="ChEBI" id="CHEBI:29033"/>
        <dbReference type="ChEBI" id="CHEBI:29034"/>
        <dbReference type="ChEBI" id="CHEBI:57783"/>
        <dbReference type="ChEBI" id="CHEBI:58349"/>
        <dbReference type="EC" id="1.16.1.9"/>
    </reaction>
</comment>
<dbReference type="InterPro" id="IPR039261">
    <property type="entry name" value="FNR_nucleotide-bd"/>
</dbReference>
<dbReference type="InterPro" id="IPR051410">
    <property type="entry name" value="Ferric/Cupric_Reductase"/>
</dbReference>
<dbReference type="Proteomes" id="UP000279259">
    <property type="component" value="Unassembled WGS sequence"/>
</dbReference>
<evidence type="ECO:0000256" key="10">
    <source>
        <dbReference type="ARBA" id="ARBA00023065"/>
    </source>
</evidence>
<comment type="subcellular location">
    <subcellularLocation>
        <location evidence="1">Cell membrane</location>
        <topology evidence="1">Multi-pass membrane protein</topology>
    </subcellularLocation>
</comment>
<dbReference type="EMBL" id="RSCD01000019">
    <property type="protein sequence ID" value="RSH85600.1"/>
    <property type="molecule type" value="Genomic_DNA"/>
</dbReference>
<evidence type="ECO:0000256" key="1">
    <source>
        <dbReference type="ARBA" id="ARBA00004651"/>
    </source>
</evidence>
<protein>
    <recommendedName>
        <fullName evidence="3">ferric-chelate reductase (NADPH)</fullName>
        <ecNumber evidence="3">1.16.1.9</ecNumber>
    </recommendedName>
</protein>
<dbReference type="EC" id="1.16.1.9" evidence="3"/>
<dbReference type="PANTHER" id="PTHR32361:SF9">
    <property type="entry name" value="FERRIC REDUCTASE TRANSMEMBRANE COMPONENT 3-RELATED"/>
    <property type="match status" value="1"/>
</dbReference>
<dbReference type="STRING" id="1890683.A0A427Y3B2"/>
<feature type="transmembrane region" description="Helical" evidence="14">
    <location>
        <begin position="85"/>
        <end position="106"/>
    </location>
</feature>
<keyword evidence="12" id="KW-0325">Glycoprotein</keyword>
<dbReference type="PANTHER" id="PTHR32361">
    <property type="entry name" value="FERRIC/CUPRIC REDUCTASE TRANSMEMBRANE COMPONENT"/>
    <property type="match status" value="1"/>
</dbReference>
<keyword evidence="8 14" id="KW-1133">Transmembrane helix</keyword>
<evidence type="ECO:0000256" key="13">
    <source>
        <dbReference type="ARBA" id="ARBA00048483"/>
    </source>
</evidence>
<keyword evidence="4" id="KW-0813">Transport</keyword>
<dbReference type="InterPro" id="IPR013112">
    <property type="entry name" value="FAD-bd_8"/>
</dbReference>
<dbReference type="InterPro" id="IPR017927">
    <property type="entry name" value="FAD-bd_FR_type"/>
</dbReference>
<dbReference type="PROSITE" id="PS51384">
    <property type="entry name" value="FAD_FR"/>
    <property type="match status" value="1"/>
</dbReference>
<evidence type="ECO:0000256" key="5">
    <source>
        <dbReference type="ARBA" id="ARBA00022475"/>
    </source>
</evidence>
<reference evidence="16 17" key="1">
    <citation type="submission" date="2018-11" db="EMBL/GenBank/DDBJ databases">
        <title>Genome sequence of Saitozyma podzolica DSM 27192.</title>
        <authorList>
            <person name="Aliyu H."/>
            <person name="Gorte O."/>
            <person name="Ochsenreither K."/>
        </authorList>
    </citation>
    <scope>NUCLEOTIDE SEQUENCE [LARGE SCALE GENOMIC DNA]</scope>
    <source>
        <strain evidence="16 17">DSM 27192</strain>
    </source>
</reference>
<name>A0A427Y3B2_9TREE</name>
<dbReference type="Gene3D" id="3.40.50.80">
    <property type="entry name" value="Nucleotide-binding domain of ferredoxin-NADP reductase (FNR) module"/>
    <property type="match status" value="1"/>
</dbReference>
<evidence type="ECO:0000313" key="17">
    <source>
        <dbReference type="Proteomes" id="UP000279259"/>
    </source>
</evidence>
<proteinExistence type="inferred from homology"/>
<dbReference type="GO" id="GO:0006879">
    <property type="term" value="P:intracellular iron ion homeostasis"/>
    <property type="evidence" value="ECO:0007669"/>
    <property type="project" value="TreeGrafter"/>
</dbReference>
<keyword evidence="6 14" id="KW-0812">Transmembrane</keyword>
<dbReference type="SUPFAM" id="SSF52343">
    <property type="entry name" value="Ferredoxin reductase-like, C-terminal NADP-linked domain"/>
    <property type="match status" value="1"/>
</dbReference>
<dbReference type="Pfam" id="PF08030">
    <property type="entry name" value="NAD_binding_6"/>
    <property type="match status" value="1"/>
</dbReference>
<accession>A0A427Y3B2</accession>
<dbReference type="OrthoDB" id="17725at2759"/>
<keyword evidence="11 14" id="KW-0472">Membrane</keyword>
<keyword evidence="7" id="KW-0249">Electron transport</keyword>
<evidence type="ECO:0000256" key="11">
    <source>
        <dbReference type="ARBA" id="ARBA00023136"/>
    </source>
</evidence>
<keyword evidence="9" id="KW-0560">Oxidoreductase</keyword>
<comment type="caution">
    <text evidence="16">The sequence shown here is derived from an EMBL/GenBank/DDBJ whole genome shotgun (WGS) entry which is preliminary data.</text>
</comment>
<feature type="transmembrane region" description="Helical" evidence="14">
    <location>
        <begin position="394"/>
        <end position="413"/>
    </location>
</feature>
<comment type="similarity">
    <text evidence="2">Belongs to the ferric reductase (FRE) family.</text>
</comment>
<dbReference type="AlphaFoldDB" id="A0A427Y3B2"/>
<feature type="transmembrane region" description="Helical" evidence="14">
    <location>
        <begin position="272"/>
        <end position="296"/>
    </location>
</feature>
<dbReference type="GO" id="GO:0005886">
    <property type="term" value="C:plasma membrane"/>
    <property type="evidence" value="ECO:0007669"/>
    <property type="project" value="UniProtKB-SubCell"/>
</dbReference>
<dbReference type="Pfam" id="PF08022">
    <property type="entry name" value="FAD_binding_8"/>
    <property type="match status" value="1"/>
</dbReference>
<feature type="transmembrane region" description="Helical" evidence="14">
    <location>
        <begin position="234"/>
        <end position="252"/>
    </location>
</feature>
<evidence type="ECO:0000256" key="3">
    <source>
        <dbReference type="ARBA" id="ARBA00012668"/>
    </source>
</evidence>
<evidence type="ECO:0000256" key="4">
    <source>
        <dbReference type="ARBA" id="ARBA00022448"/>
    </source>
</evidence>
<organism evidence="16 17">
    <name type="scientific">Saitozyma podzolica</name>
    <dbReference type="NCBI Taxonomy" id="1890683"/>
    <lineage>
        <taxon>Eukaryota</taxon>
        <taxon>Fungi</taxon>
        <taxon>Dikarya</taxon>
        <taxon>Basidiomycota</taxon>
        <taxon>Agaricomycotina</taxon>
        <taxon>Tremellomycetes</taxon>
        <taxon>Tremellales</taxon>
        <taxon>Trimorphomycetaceae</taxon>
        <taxon>Saitozyma</taxon>
    </lineage>
</organism>
<evidence type="ECO:0000256" key="6">
    <source>
        <dbReference type="ARBA" id="ARBA00022692"/>
    </source>
</evidence>
<feature type="transmembrane region" description="Helical" evidence="14">
    <location>
        <begin position="338"/>
        <end position="358"/>
    </location>
</feature>
<dbReference type="InterPro" id="IPR017938">
    <property type="entry name" value="Riboflavin_synthase-like_b-brl"/>
</dbReference>
<evidence type="ECO:0000313" key="16">
    <source>
        <dbReference type="EMBL" id="RSH85600.1"/>
    </source>
</evidence>
<evidence type="ECO:0000256" key="9">
    <source>
        <dbReference type="ARBA" id="ARBA00023002"/>
    </source>
</evidence>
<evidence type="ECO:0000256" key="7">
    <source>
        <dbReference type="ARBA" id="ARBA00022982"/>
    </source>
</evidence>
<gene>
    <name evidence="16" type="ORF">EHS25_003739</name>
</gene>
<keyword evidence="5" id="KW-1003">Cell membrane</keyword>
<evidence type="ECO:0000256" key="14">
    <source>
        <dbReference type="SAM" id="Phobius"/>
    </source>
</evidence>
<feature type="transmembrane region" description="Helical" evidence="14">
    <location>
        <begin position="308"/>
        <end position="326"/>
    </location>
</feature>
<sequence length="773" mass="82686">MPLMVNPSTGLLLVAGAAESVSTALPSSTVRSAISVASSASPASVSHSASAGVNMTQVVAQEAADQLANDANRSYLRTAVIPRNLLLALGGLLVLCMCLAHLRFLARLFASLPSAKRSKDRTDDYVFNMANAQGGDHDPQRQVGGGGLFRGWFLREGRVRLQHVQRVDEKHNPFAMPFDDPITPASSPFRRPTLFPPPHITPLEHNLPFSSTLHFSPFASLPSPFDSSITLARLYLVAAYLVLVIIALVWQSDLSPTTKTKGEGVDFIRTGLVALAQIPLVVALGVKGNLLGLCVGMGYEKMKAFHKIVGRVIFLAATLHVALYLHKFVTAGTFAATMGKPFVICGLVAYSSICLIAVSSLPWIRNACYGVFRVCHVIGIIGLLAGLAFHVDMAGPFCVSALCIYLLSILSSLTKTRLAHAELLAIPDSRTTIVTIPTIRAGWRAGQHVRLRIPALGFSKGFQSHPFTIASAPDTEGLVLLCKDAGDWTKALFELAEGGTRGEGGRCAMTATVLVEGPYGGMGNTMLSSFSSVLLVAGGSGISHALALAHDLVTRAPTGSVRAQTVDLVWLVRTEDDARAVIPTLSEMVNDARAHERSCLTYRRNGSQRPTALRVTVFVTRCPVSSPIQLLTDDPFRHEDDDADDVLADRRGGVGATGLKRQPSDAEKFKASYLARNPSSASTTSQFSIKSREPISSIAILPGKPDFVSNVNSLVDETITSHIRSAVDPSGVCVTACGPKRLVHSVKEGVRKVKGYKVRAVGGLEMEEEYFGF</sequence>
<dbReference type="CDD" id="cd06186">
    <property type="entry name" value="NOX_Duox_like_FAD_NADP"/>
    <property type="match status" value="1"/>
</dbReference>
<keyword evidence="17" id="KW-1185">Reference proteome</keyword>
<dbReference type="Pfam" id="PF01794">
    <property type="entry name" value="Ferric_reduct"/>
    <property type="match status" value="1"/>
</dbReference>
<dbReference type="GO" id="GO:0015677">
    <property type="term" value="P:copper ion import"/>
    <property type="evidence" value="ECO:0007669"/>
    <property type="project" value="TreeGrafter"/>
</dbReference>
<dbReference type="InterPro" id="IPR013130">
    <property type="entry name" value="Fe3_Rdtase_TM_dom"/>
</dbReference>
<feature type="transmembrane region" description="Helical" evidence="14">
    <location>
        <begin position="370"/>
        <end position="388"/>
    </location>
</feature>
<evidence type="ECO:0000256" key="2">
    <source>
        <dbReference type="ARBA" id="ARBA00006278"/>
    </source>
</evidence>
<evidence type="ECO:0000256" key="12">
    <source>
        <dbReference type="ARBA" id="ARBA00023180"/>
    </source>
</evidence>
<dbReference type="InterPro" id="IPR013121">
    <property type="entry name" value="Fe_red_NAD-bd_6"/>
</dbReference>
<feature type="domain" description="FAD-binding FR-type" evidence="15">
    <location>
        <begin position="411"/>
        <end position="525"/>
    </location>
</feature>
<dbReference type="SFLD" id="SFLDG01168">
    <property type="entry name" value="Ferric_reductase_subgroup_(FRE"/>
    <property type="match status" value="1"/>
</dbReference>
<evidence type="ECO:0000259" key="15">
    <source>
        <dbReference type="PROSITE" id="PS51384"/>
    </source>
</evidence>
<dbReference type="SFLD" id="SFLDS00052">
    <property type="entry name" value="Ferric_Reductase_Domain"/>
    <property type="match status" value="1"/>
</dbReference>
<dbReference type="GO" id="GO:0052851">
    <property type="term" value="F:ferric-chelate reductase (NADPH) activity"/>
    <property type="evidence" value="ECO:0007669"/>
    <property type="project" value="UniProtKB-EC"/>
</dbReference>
<dbReference type="GO" id="GO:0006826">
    <property type="term" value="P:iron ion transport"/>
    <property type="evidence" value="ECO:0007669"/>
    <property type="project" value="TreeGrafter"/>
</dbReference>
<keyword evidence="10" id="KW-0406">Ion transport</keyword>
<dbReference type="SUPFAM" id="SSF63380">
    <property type="entry name" value="Riboflavin synthase domain-like"/>
    <property type="match status" value="1"/>
</dbReference>
<evidence type="ECO:0000256" key="8">
    <source>
        <dbReference type="ARBA" id="ARBA00022989"/>
    </source>
</evidence>